<evidence type="ECO:0000256" key="1">
    <source>
        <dbReference type="SAM" id="Phobius"/>
    </source>
</evidence>
<evidence type="ECO:0000313" key="2">
    <source>
        <dbReference type="EMBL" id="EEL71755.1"/>
    </source>
</evidence>
<name>A0A0D6T6S8_BACMY</name>
<feature type="transmembrane region" description="Helical" evidence="1">
    <location>
        <begin position="12"/>
        <end position="31"/>
    </location>
</feature>
<protein>
    <submittedName>
        <fullName evidence="2">Uncharacterized protein</fullName>
    </submittedName>
</protein>
<keyword evidence="1" id="KW-0472">Membrane</keyword>
<evidence type="ECO:0000313" key="3">
    <source>
        <dbReference type="EMBL" id="OSX96022.1"/>
    </source>
</evidence>
<keyword evidence="1" id="KW-1133">Transmembrane helix</keyword>
<sequence>MWNKGEEFMINIKNLVVGLCMLVSGFVVYVIKEKAPF</sequence>
<dbReference type="AlphaFoldDB" id="A0A0D6T6S8"/>
<dbReference type="Proteomes" id="UP000194131">
    <property type="component" value="Unassembled WGS sequence"/>
</dbReference>
<comment type="caution">
    <text evidence="2">The sequence shown here is derived from an EMBL/GenBank/DDBJ whole genome shotgun (WGS) entry which is preliminary data.</text>
</comment>
<dbReference type="KEGG" id="bww:bwei_3605"/>
<dbReference type="EMBL" id="ACMP01000047">
    <property type="protein sequence ID" value="EEL71755.1"/>
    <property type="molecule type" value="Genomic_DNA"/>
</dbReference>
<accession>A0A0A0WPX5</accession>
<accession>C2XRC9</accession>
<evidence type="ECO:0000313" key="4">
    <source>
        <dbReference type="Proteomes" id="UP000194131"/>
    </source>
</evidence>
<gene>
    <name evidence="2" type="ORF">bcere0026_12400</name>
    <name evidence="3" type="ORF">S3E15_02500</name>
</gene>
<proteinExistence type="predicted"/>
<dbReference type="EMBL" id="MRWU01000002">
    <property type="protein sequence ID" value="OSX96022.1"/>
    <property type="molecule type" value="Genomic_DNA"/>
</dbReference>
<accession>C2PTC8</accession>
<accession>A0A0D6T6S8</accession>
<reference evidence="3 4" key="2">
    <citation type="submission" date="2016-12" db="EMBL/GenBank/DDBJ databases">
        <title>Genome Sequences of Twelve Sporeforming Bacillus Species Isolated from Foods.</title>
        <authorList>
            <person name="De Jong A."/>
            <person name="Holsappel S."/>
            <person name="Kuipers O.P."/>
        </authorList>
    </citation>
    <scope>NUCLEOTIDE SEQUENCE [LARGE SCALE GENOMIC DNA]</scope>
    <source>
        <strain evidence="3 4">S3E15</strain>
    </source>
</reference>
<reference evidence="2" key="1">
    <citation type="journal article" date="2012" name="Genome Res.">
        <title>Genomic characterization of the Bacillus cereus sensu lato species: Backdrop to the evolution of Bacillus anthracis.</title>
        <authorList>
            <person name="Zwick M.E."/>
            <person name="Joseph S.J."/>
            <person name="Didelot X."/>
            <person name="Chen P.E."/>
            <person name="Bishop-Lilly K.A."/>
            <person name="Stewart A.C."/>
            <person name="Willner K."/>
            <person name="Nolan N."/>
            <person name="Lentz S."/>
            <person name="Thomason M.K."/>
            <person name="Sozhamannan S."/>
            <person name="Mateczun A.J."/>
            <person name="Du L."/>
            <person name="Read T.D."/>
        </authorList>
    </citation>
    <scope>NUCLEOTIDE SEQUENCE [LARGE SCALE GENOMIC DNA]</scope>
    <source>
        <strain evidence="2">AH603</strain>
    </source>
</reference>
<organism evidence="2">
    <name type="scientific">Bacillus mycoides</name>
    <dbReference type="NCBI Taxonomy" id="1405"/>
    <lineage>
        <taxon>Bacteria</taxon>
        <taxon>Bacillati</taxon>
        <taxon>Bacillota</taxon>
        <taxon>Bacilli</taxon>
        <taxon>Bacillales</taxon>
        <taxon>Bacillaceae</taxon>
        <taxon>Bacillus</taxon>
        <taxon>Bacillus cereus group</taxon>
    </lineage>
</organism>
<dbReference type="Proteomes" id="UP000001753">
    <property type="component" value="Chromosome"/>
</dbReference>
<keyword evidence="1" id="KW-0812">Transmembrane</keyword>